<organism evidence="3 4">
    <name type="scientific">Thermoflavifilum aggregans</name>
    <dbReference type="NCBI Taxonomy" id="454188"/>
    <lineage>
        <taxon>Bacteria</taxon>
        <taxon>Pseudomonadati</taxon>
        <taxon>Bacteroidota</taxon>
        <taxon>Chitinophagia</taxon>
        <taxon>Chitinophagales</taxon>
        <taxon>Chitinophagaceae</taxon>
        <taxon>Thermoflavifilum</taxon>
    </lineage>
</organism>
<feature type="transmembrane region" description="Helical" evidence="1">
    <location>
        <begin position="42"/>
        <end position="62"/>
    </location>
</feature>
<accession>A0A2M9CXP3</accession>
<evidence type="ECO:0000313" key="4">
    <source>
        <dbReference type="Proteomes" id="UP000230000"/>
    </source>
</evidence>
<evidence type="ECO:0000259" key="2">
    <source>
        <dbReference type="Pfam" id="PF06580"/>
    </source>
</evidence>
<comment type="caution">
    <text evidence="3">The sequence shown here is derived from an EMBL/GenBank/DDBJ whole genome shotgun (WGS) entry which is preliminary data.</text>
</comment>
<dbReference type="GO" id="GO:0000155">
    <property type="term" value="F:phosphorelay sensor kinase activity"/>
    <property type="evidence" value="ECO:0007669"/>
    <property type="project" value="InterPro"/>
</dbReference>
<dbReference type="InterPro" id="IPR010559">
    <property type="entry name" value="Sig_transdc_His_kin_internal"/>
</dbReference>
<dbReference type="Pfam" id="PF06580">
    <property type="entry name" value="His_kinase"/>
    <property type="match status" value="1"/>
</dbReference>
<dbReference type="PANTHER" id="PTHR34220">
    <property type="entry name" value="SENSOR HISTIDINE KINASE YPDA"/>
    <property type="match status" value="1"/>
</dbReference>
<evidence type="ECO:0000256" key="1">
    <source>
        <dbReference type="SAM" id="Phobius"/>
    </source>
</evidence>
<keyword evidence="1" id="KW-0472">Membrane</keyword>
<feature type="domain" description="Signal transduction histidine kinase internal region" evidence="2">
    <location>
        <begin position="191"/>
        <end position="266"/>
    </location>
</feature>
<proteinExistence type="predicted"/>
<keyword evidence="4" id="KW-1185">Reference proteome</keyword>
<keyword evidence="1" id="KW-1133">Transmembrane helix</keyword>
<dbReference type="Proteomes" id="UP000230000">
    <property type="component" value="Unassembled WGS sequence"/>
</dbReference>
<sequence length="380" mass="44734">MNTMLLVEICKSSASVYLIFAGMATHKWWIPNRQTRAVLLHILVWLAYGTVLMNWLTFGYFYPAAIPLVLRTLIIQAGIFYLNIGLLLPRLMERNRFVAYILLVIVLVVGASLLYELTNDWPLIRNAFIALRPPHRPRFPHGHRPIWGPWFVNNLFSSLAILFISTIYWAIAQARKRLQWEFSMKNENLQTELKFLKSQINPHFLFNALNNIYSLSYTHSEKTPEMIMKLSNMLRYMLYENNERKVSLQEEITYIRHYIDFQLLKIEGQPHLEIDMDQVDGSLMIEPMLFIPFIENSFKHSNIEDIRHGWIKLQLRTEGKKVYFHISNSIPARTYTKDVVGGIGLQNIRKRLELLYPNKHQLNITSHDQVYEVDLQIDTQ</sequence>
<dbReference type="PANTHER" id="PTHR34220:SF7">
    <property type="entry name" value="SENSOR HISTIDINE KINASE YPDA"/>
    <property type="match status" value="1"/>
</dbReference>
<feature type="transmembrane region" description="Helical" evidence="1">
    <location>
        <begin position="68"/>
        <end position="88"/>
    </location>
</feature>
<keyword evidence="1" id="KW-0812">Transmembrane</keyword>
<reference evidence="3 4" key="1">
    <citation type="submission" date="2017-11" db="EMBL/GenBank/DDBJ databases">
        <title>Genomic Encyclopedia of Archaeal and Bacterial Type Strains, Phase II (KMG-II): From Individual Species to Whole Genera.</title>
        <authorList>
            <person name="Goeker M."/>
        </authorList>
    </citation>
    <scope>NUCLEOTIDE SEQUENCE [LARGE SCALE GENOMIC DNA]</scope>
    <source>
        <strain evidence="3 4">DSM 27268</strain>
    </source>
</reference>
<dbReference type="InterPro" id="IPR050640">
    <property type="entry name" value="Bact_2-comp_sensor_kinase"/>
</dbReference>
<gene>
    <name evidence="3" type="ORF">BXY57_2266</name>
</gene>
<dbReference type="EMBL" id="PGFG01000001">
    <property type="protein sequence ID" value="PJJ76635.1"/>
    <property type="molecule type" value="Genomic_DNA"/>
</dbReference>
<keyword evidence="3" id="KW-0808">Transferase</keyword>
<keyword evidence="3" id="KW-0418">Kinase</keyword>
<feature type="transmembrane region" description="Helical" evidence="1">
    <location>
        <begin position="150"/>
        <end position="171"/>
    </location>
</feature>
<protein>
    <submittedName>
        <fullName evidence="3">Histidine kinase</fullName>
    </submittedName>
</protein>
<dbReference type="Gene3D" id="3.30.565.10">
    <property type="entry name" value="Histidine kinase-like ATPase, C-terminal domain"/>
    <property type="match status" value="1"/>
</dbReference>
<evidence type="ECO:0000313" key="3">
    <source>
        <dbReference type="EMBL" id="PJJ76635.1"/>
    </source>
</evidence>
<dbReference type="GO" id="GO:0016020">
    <property type="term" value="C:membrane"/>
    <property type="evidence" value="ECO:0007669"/>
    <property type="project" value="InterPro"/>
</dbReference>
<dbReference type="AlphaFoldDB" id="A0A2M9CXP3"/>
<feature type="transmembrane region" description="Helical" evidence="1">
    <location>
        <begin position="97"/>
        <end position="115"/>
    </location>
</feature>
<dbReference type="InterPro" id="IPR036890">
    <property type="entry name" value="HATPase_C_sf"/>
</dbReference>
<name>A0A2M9CXP3_9BACT</name>